<dbReference type="InterPro" id="IPR017568">
    <property type="entry name" value="3-oxoacyl-ACP_synth-2"/>
</dbReference>
<dbReference type="InterPro" id="IPR016039">
    <property type="entry name" value="Thiolase-like"/>
</dbReference>
<evidence type="ECO:0000256" key="2">
    <source>
        <dbReference type="ARBA" id="ARBA00022516"/>
    </source>
</evidence>
<feature type="domain" description="Ketosynthase family 3 (KS3)" evidence="12">
    <location>
        <begin position="3"/>
        <end position="422"/>
    </location>
</feature>
<keyword evidence="7" id="KW-0012">Acyltransferase</keyword>
<evidence type="ECO:0000256" key="10">
    <source>
        <dbReference type="PIRSR" id="PIRSR000447-1"/>
    </source>
</evidence>
<sequence length="427" mass="45663">MAQRRVVVTGIGAVTPLGVGVKHVWSSLLALKSGIISTDTLGDERFNGIPSKVAGVVPKGSISEWKWNVSDHIDDSESRRMALFSQYAMAAATEAMKDAQWTPSIDTDQEMTGLCIGSGIGGFTETYDHSVMFDKGGFRKVQPLFIPKMLPNMPSGLISIKYGLRGPNHTVSTACATGNHAIGDAFRFIKDDYADVMLAGATEASVHPLALAGFARARSLSQKFNHEPSKASRPFDKDRDGFVLAEGSGILVLEELEHAKKRGAQIYAEIVGYGLSGDGYHITAPAPDGNGAIRSMKRALKGISKTEVDYINAHATSTALGDEIECHAMRTLFEDENTQFHVSSTKGSTGHLLGAAGAIEAIFTILAVKNDICPPTLNLENIGVDSKGLNFVGDAPFEKEINVALSNSFGFGGINTSLTFKKYKETS</sequence>
<evidence type="ECO:0000256" key="1">
    <source>
        <dbReference type="ARBA" id="ARBA00008467"/>
    </source>
</evidence>
<dbReference type="CDD" id="cd00834">
    <property type="entry name" value="KAS_I_II"/>
    <property type="match status" value="1"/>
</dbReference>
<evidence type="ECO:0000256" key="8">
    <source>
        <dbReference type="ARBA" id="ARBA00049541"/>
    </source>
</evidence>
<keyword evidence="4" id="KW-0276">Fatty acid metabolism</keyword>
<dbReference type="EMBL" id="MPUK01000011">
    <property type="protein sequence ID" value="ONH65388.1"/>
    <property type="molecule type" value="Genomic_DNA"/>
</dbReference>
<dbReference type="STRING" id="36022.A0A061B774"/>
<dbReference type="PROSITE" id="PS52004">
    <property type="entry name" value="KS3_2"/>
    <property type="match status" value="1"/>
</dbReference>
<evidence type="ECO:0000313" key="14">
    <source>
        <dbReference type="EMBL" id="ONH65388.1"/>
    </source>
</evidence>
<protein>
    <recommendedName>
        <fullName evidence="9">3-oxoacyl-[acyl-carrier-protein] synthase</fullName>
    </recommendedName>
</protein>
<dbReference type="PANTHER" id="PTHR11712">
    <property type="entry name" value="POLYKETIDE SYNTHASE-RELATED"/>
    <property type="match status" value="1"/>
</dbReference>
<reference evidence="15" key="2">
    <citation type="journal article" date="2017" name="Genome Announc.">
        <title>Genome sequences of Cyberlindnera fabianii 65, Pichia kudriavzevii 129, and Saccharomyces cerevisiae 131 isolated from fermented masau fruits in Zimbabwe.</title>
        <authorList>
            <person name="van Rijswijck I.M.H."/>
            <person name="Derks M.F.L."/>
            <person name="Abee T."/>
            <person name="de Ridder D."/>
            <person name="Smid E.J."/>
        </authorList>
    </citation>
    <scope>NUCLEOTIDE SEQUENCE [LARGE SCALE GENOMIC DNA]</scope>
    <source>
        <strain evidence="15">65</strain>
    </source>
</reference>
<reference evidence="14" key="3">
    <citation type="submission" date="2017-01" db="EMBL/GenBank/DDBJ databases">
        <authorList>
            <person name="Mah S.A."/>
            <person name="Swanson W.J."/>
            <person name="Moy G.W."/>
            <person name="Vacquier V.D."/>
        </authorList>
    </citation>
    <scope>NUCLEOTIDE SEQUENCE [LARGE SCALE GENOMIC DNA]</scope>
    <source>
        <strain evidence="14">65</strain>
    </source>
</reference>
<proteinExistence type="inferred from homology"/>
<dbReference type="PANTHER" id="PTHR11712:SF336">
    <property type="entry name" value="3-OXOACYL-[ACYL-CARRIER-PROTEIN] SYNTHASE, MITOCHONDRIAL"/>
    <property type="match status" value="1"/>
</dbReference>
<dbReference type="SMART" id="SM00825">
    <property type="entry name" value="PKS_KS"/>
    <property type="match status" value="1"/>
</dbReference>
<name>A0A061B774_CYBFA</name>
<dbReference type="VEuPathDB" id="FungiDB:BON22_4744"/>
<reference evidence="13" key="1">
    <citation type="journal article" date="2014" name="Genome Announc.">
        <title>Genome sequence of the yeast Cyberlindnera fabianii (Hansenula fabianii).</title>
        <authorList>
            <person name="Freel K.C."/>
            <person name="Sarilar V."/>
            <person name="Neuveglise C."/>
            <person name="Devillers H."/>
            <person name="Friedrich A."/>
            <person name="Schacherer J."/>
        </authorList>
    </citation>
    <scope>NUCLEOTIDE SEQUENCE</scope>
    <source>
        <strain evidence="13">YJS4271</strain>
    </source>
</reference>
<evidence type="ECO:0000313" key="15">
    <source>
        <dbReference type="Proteomes" id="UP000189513"/>
    </source>
</evidence>
<evidence type="ECO:0000256" key="4">
    <source>
        <dbReference type="ARBA" id="ARBA00022832"/>
    </source>
</evidence>
<dbReference type="InterPro" id="IPR014031">
    <property type="entry name" value="Ketoacyl_synth_C"/>
</dbReference>
<dbReference type="InterPro" id="IPR000794">
    <property type="entry name" value="Beta-ketoacyl_synthase"/>
</dbReference>
<dbReference type="AlphaFoldDB" id="A0A061B774"/>
<dbReference type="InterPro" id="IPR018201">
    <property type="entry name" value="Ketoacyl_synth_AS"/>
</dbReference>
<dbReference type="SUPFAM" id="SSF53901">
    <property type="entry name" value="Thiolase-like"/>
    <property type="match status" value="2"/>
</dbReference>
<dbReference type="EMBL" id="LK052897">
    <property type="protein sequence ID" value="CDR43718.1"/>
    <property type="molecule type" value="Genomic_DNA"/>
</dbReference>
<comment type="similarity">
    <text evidence="1 9 11">Belongs to the thiolase-like superfamily. Beta-ketoacyl-ACP synthases family.</text>
</comment>
<evidence type="ECO:0000256" key="9">
    <source>
        <dbReference type="PIRNR" id="PIRNR000447"/>
    </source>
</evidence>
<keyword evidence="3 9" id="KW-0808">Transferase</keyword>
<dbReference type="PIRSF" id="PIRSF000447">
    <property type="entry name" value="KAS_II"/>
    <property type="match status" value="1"/>
</dbReference>
<dbReference type="GO" id="GO:0006633">
    <property type="term" value="P:fatty acid biosynthetic process"/>
    <property type="evidence" value="ECO:0007669"/>
    <property type="project" value="UniProtKB-KW"/>
</dbReference>
<dbReference type="InterPro" id="IPR014030">
    <property type="entry name" value="Ketoacyl_synth_N"/>
</dbReference>
<dbReference type="FunFam" id="3.40.47.10:FF:000009">
    <property type="entry name" value="3-oxoacyl-[acyl-carrier-protein] synthase 2"/>
    <property type="match status" value="1"/>
</dbReference>
<dbReference type="NCBIfam" id="NF005589">
    <property type="entry name" value="PRK07314.1"/>
    <property type="match status" value="1"/>
</dbReference>
<evidence type="ECO:0000256" key="3">
    <source>
        <dbReference type="ARBA" id="ARBA00022679"/>
    </source>
</evidence>
<dbReference type="Gene3D" id="3.40.47.10">
    <property type="match status" value="1"/>
</dbReference>
<evidence type="ECO:0000256" key="11">
    <source>
        <dbReference type="RuleBase" id="RU003694"/>
    </source>
</evidence>
<evidence type="ECO:0000313" key="13">
    <source>
        <dbReference type="EMBL" id="CDR43718.1"/>
    </source>
</evidence>
<comment type="catalytic activity">
    <reaction evidence="8">
        <text>a fatty acyl-[ACP] + malonyl-[ACP] + H(+) = a 3-oxoacyl-[ACP] + holo-[ACP] + CO2</text>
        <dbReference type="Rhea" id="RHEA:22836"/>
        <dbReference type="Rhea" id="RHEA-COMP:9623"/>
        <dbReference type="Rhea" id="RHEA-COMP:9685"/>
        <dbReference type="Rhea" id="RHEA-COMP:9916"/>
        <dbReference type="Rhea" id="RHEA-COMP:14125"/>
        <dbReference type="ChEBI" id="CHEBI:15378"/>
        <dbReference type="ChEBI" id="CHEBI:16526"/>
        <dbReference type="ChEBI" id="CHEBI:64479"/>
        <dbReference type="ChEBI" id="CHEBI:78449"/>
        <dbReference type="ChEBI" id="CHEBI:78776"/>
        <dbReference type="ChEBI" id="CHEBI:138651"/>
        <dbReference type="EC" id="2.3.1.41"/>
    </reaction>
</comment>
<dbReference type="Pfam" id="PF00109">
    <property type="entry name" value="ketoacyl-synt"/>
    <property type="match status" value="1"/>
</dbReference>
<evidence type="ECO:0000256" key="7">
    <source>
        <dbReference type="ARBA" id="ARBA00023315"/>
    </source>
</evidence>
<dbReference type="PROSITE" id="PS00606">
    <property type="entry name" value="KS3_1"/>
    <property type="match status" value="1"/>
</dbReference>
<evidence type="ECO:0000259" key="12">
    <source>
        <dbReference type="PROSITE" id="PS52004"/>
    </source>
</evidence>
<keyword evidence="15" id="KW-1185">Reference proteome</keyword>
<feature type="active site" description="For beta-ketoacyl synthase activity" evidence="10">
    <location>
        <position position="175"/>
    </location>
</feature>
<dbReference type="GO" id="GO:0005739">
    <property type="term" value="C:mitochondrion"/>
    <property type="evidence" value="ECO:0007669"/>
    <property type="project" value="TreeGrafter"/>
</dbReference>
<keyword evidence="5" id="KW-0443">Lipid metabolism</keyword>
<dbReference type="GO" id="GO:0004315">
    <property type="term" value="F:3-oxoacyl-[acyl-carrier-protein] synthase activity"/>
    <property type="evidence" value="ECO:0007669"/>
    <property type="project" value="UniProtKB-EC"/>
</dbReference>
<gene>
    <name evidence="14" type="ORF">BON22_4744</name>
    <name evidence="13" type="ORF">CYFA0S_12e03576g</name>
</gene>
<accession>A0A061B774</accession>
<dbReference type="OrthoDB" id="5334845at2759"/>
<dbReference type="OMA" id="QIGHCLG"/>
<dbReference type="Pfam" id="PF02801">
    <property type="entry name" value="Ketoacyl-synt_C"/>
    <property type="match status" value="1"/>
</dbReference>
<keyword evidence="6 9" id="KW-0275">Fatty acid biosynthesis</keyword>
<dbReference type="InterPro" id="IPR020841">
    <property type="entry name" value="PKS_Beta-ketoAc_synthase_dom"/>
</dbReference>
<dbReference type="Proteomes" id="UP000189513">
    <property type="component" value="Unassembled WGS sequence"/>
</dbReference>
<dbReference type="NCBIfam" id="TIGR03150">
    <property type="entry name" value="fabF"/>
    <property type="match status" value="1"/>
</dbReference>
<keyword evidence="2 9" id="KW-0444">Lipid biosynthesis</keyword>
<organism evidence="13">
    <name type="scientific">Cyberlindnera fabianii</name>
    <name type="common">Yeast</name>
    <name type="synonym">Hansenula fabianii</name>
    <dbReference type="NCBI Taxonomy" id="36022"/>
    <lineage>
        <taxon>Eukaryota</taxon>
        <taxon>Fungi</taxon>
        <taxon>Dikarya</taxon>
        <taxon>Ascomycota</taxon>
        <taxon>Saccharomycotina</taxon>
        <taxon>Saccharomycetes</taxon>
        <taxon>Phaffomycetales</taxon>
        <taxon>Phaffomycetaceae</taxon>
        <taxon>Cyberlindnera</taxon>
    </lineage>
</organism>
<evidence type="ECO:0000256" key="6">
    <source>
        <dbReference type="ARBA" id="ARBA00023160"/>
    </source>
</evidence>
<evidence type="ECO:0000256" key="5">
    <source>
        <dbReference type="ARBA" id="ARBA00023098"/>
    </source>
</evidence>